<evidence type="ECO:0000313" key="5">
    <source>
        <dbReference type="Proteomes" id="UP001499910"/>
    </source>
</evidence>
<dbReference type="Pfam" id="PF20454">
    <property type="entry name" value="GpA_nuclease"/>
    <property type="match status" value="1"/>
</dbReference>
<feature type="region of interest" description="Disordered" evidence="1">
    <location>
        <begin position="468"/>
        <end position="490"/>
    </location>
</feature>
<feature type="domain" description="Terminase large subunit GpA endonuclease" evidence="3">
    <location>
        <begin position="353"/>
        <end position="676"/>
    </location>
</feature>
<evidence type="ECO:0000259" key="2">
    <source>
        <dbReference type="Pfam" id="PF05876"/>
    </source>
</evidence>
<proteinExistence type="predicted"/>
<sequence length="736" mass="80716">MVEISDGRIGAVQVFAPLPDFVTAQEIMADALPMIDPPSRMSVTEAAAQYVRVPIAGAWGQFDAAIAPYLVEPSNTTQSRLYRTCALLGPSQTGKTFALQTVVAHAITCDQSDALIVHMTQPDRDKWVEQKLRPMIENSPALKERLGRGRDDATFSRMRFRGMTLMIGYPTRTMLSGGTYRLVLLTDYDHMPVALGQKDSPEGSPAKMARNRVRTHMSRGCVLVESSPAFPVIDPSWSPRPEAPHELPPVAAGIVLIYNDGTRGRWHWECPDCGGEFEPRIDRLEYDRTLDPGAAGAAAMMVCPHCGSLIAHRHKVELNRAALKGRGGWRHEGRDGQLVALGDAAIRETDTGSWAINGAVASFASWAEIVQHLEEARRKAETLGDETDLATVYYTEIGLPYRRERREGEADELTVAFLRDHAQKAEKGVAPSWCRAITISVDVQGTYFAVQVTAWGEDGMGQVVDRFDLTQPPEDAPDATPDQDGNRRRLEPHRYLEDWAVLDQLEGRVVPVEGQGFGLRPIGIVVDFHGLPGVSDHAEAFWKAKRAEGKARRWYIQRGQGGWKVPARVRYAAPEGGSQGNKARAIKLLTIATDRLKDTLDNALHKSATGARGAFYLGSWMTGEKSLEGQVQEYVAEIRESDGWKPKPGLKRNEGTDLTVMGRGLAEHKGLLRQEWTVPSLEWTLGPDNPLAVALAKTSDTESGQDGDGAASPPTPQPDPAPRPRGGGGIRYLKGR</sequence>
<reference evidence="5" key="1">
    <citation type="journal article" date="2019" name="Int. J. Syst. Evol. Microbiol.">
        <title>The Global Catalogue of Microorganisms (GCM) 10K type strain sequencing project: providing services to taxonomists for standard genome sequencing and annotation.</title>
        <authorList>
            <consortium name="The Broad Institute Genomics Platform"/>
            <consortium name="The Broad Institute Genome Sequencing Center for Infectious Disease"/>
            <person name="Wu L."/>
            <person name="Ma J."/>
        </authorList>
    </citation>
    <scope>NUCLEOTIDE SEQUENCE [LARGE SCALE GENOMIC DNA]</scope>
    <source>
        <strain evidence="5">JCM 18015</strain>
    </source>
</reference>
<gene>
    <name evidence="4" type="ORF">GCM10023209_19520</name>
</gene>
<comment type="caution">
    <text evidence="4">The sequence shown here is derived from an EMBL/GenBank/DDBJ whole genome shotgun (WGS) entry which is preliminary data.</text>
</comment>
<dbReference type="Pfam" id="PF05876">
    <property type="entry name" value="GpA_ATPase"/>
    <property type="match status" value="1"/>
</dbReference>
<keyword evidence="5" id="KW-1185">Reference proteome</keyword>
<evidence type="ECO:0000259" key="3">
    <source>
        <dbReference type="Pfam" id="PF20454"/>
    </source>
</evidence>
<dbReference type="Proteomes" id="UP001499910">
    <property type="component" value="Unassembled WGS sequence"/>
</dbReference>
<dbReference type="EMBL" id="BAABHW010000002">
    <property type="protein sequence ID" value="GAA5073516.1"/>
    <property type="molecule type" value="Genomic_DNA"/>
</dbReference>
<dbReference type="InterPro" id="IPR046453">
    <property type="entry name" value="GpA_ATPase"/>
</dbReference>
<feature type="region of interest" description="Disordered" evidence="1">
    <location>
        <begin position="693"/>
        <end position="736"/>
    </location>
</feature>
<feature type="domain" description="Phage terminase large subunit GpA ATPase" evidence="2">
    <location>
        <begin position="57"/>
        <end position="322"/>
    </location>
</feature>
<name>A0ABP9L8V9_9RHOB</name>
<protein>
    <submittedName>
        <fullName evidence="4">Phage terminase large subunit family protein</fullName>
    </submittedName>
</protein>
<dbReference type="Gene3D" id="3.40.50.300">
    <property type="entry name" value="P-loop containing nucleotide triphosphate hydrolases"/>
    <property type="match status" value="1"/>
</dbReference>
<organism evidence="4 5">
    <name type="scientific">[Roseibacterium] beibuensis</name>
    <dbReference type="NCBI Taxonomy" id="1193142"/>
    <lineage>
        <taxon>Bacteria</taxon>
        <taxon>Pseudomonadati</taxon>
        <taxon>Pseudomonadota</taxon>
        <taxon>Alphaproteobacteria</taxon>
        <taxon>Rhodobacterales</taxon>
        <taxon>Roseobacteraceae</taxon>
        <taxon>Roseicyclus</taxon>
    </lineage>
</organism>
<accession>A0ABP9L8V9</accession>
<dbReference type="RefSeq" id="WP_259550471.1">
    <property type="nucleotide sequence ID" value="NZ_BAABHW010000002.1"/>
</dbReference>
<feature type="compositionally biased region" description="Pro residues" evidence="1">
    <location>
        <begin position="713"/>
        <end position="723"/>
    </location>
</feature>
<evidence type="ECO:0000256" key="1">
    <source>
        <dbReference type="SAM" id="MobiDB-lite"/>
    </source>
</evidence>
<dbReference type="InterPro" id="IPR046454">
    <property type="entry name" value="GpA_endonuclease"/>
</dbReference>
<dbReference type="InterPro" id="IPR027417">
    <property type="entry name" value="P-loop_NTPase"/>
</dbReference>
<evidence type="ECO:0000313" key="4">
    <source>
        <dbReference type="EMBL" id="GAA5073516.1"/>
    </source>
</evidence>